<feature type="compositionally biased region" description="Basic and acidic residues" evidence="1">
    <location>
        <begin position="172"/>
        <end position="192"/>
    </location>
</feature>
<protein>
    <recommendedName>
        <fullName evidence="2">PID domain-containing protein</fullName>
    </recommendedName>
</protein>
<feature type="region of interest" description="Disordered" evidence="1">
    <location>
        <begin position="172"/>
        <end position="197"/>
    </location>
</feature>
<evidence type="ECO:0000259" key="2">
    <source>
        <dbReference type="PROSITE" id="PS01179"/>
    </source>
</evidence>
<dbReference type="InterPro" id="IPR006020">
    <property type="entry name" value="PTB/PI_dom"/>
</dbReference>
<dbReference type="Proteomes" id="UP001634394">
    <property type="component" value="Unassembled WGS sequence"/>
</dbReference>
<keyword evidence="4" id="KW-1185">Reference proteome</keyword>
<proteinExistence type="predicted"/>
<dbReference type="SUPFAM" id="SSF50729">
    <property type="entry name" value="PH domain-like"/>
    <property type="match status" value="1"/>
</dbReference>
<dbReference type="InterPro" id="IPR051133">
    <property type="entry name" value="Adapter_Engulfment-Domain"/>
</dbReference>
<evidence type="ECO:0000256" key="1">
    <source>
        <dbReference type="SAM" id="MobiDB-lite"/>
    </source>
</evidence>
<gene>
    <name evidence="3" type="ORF">ACJMK2_028983</name>
</gene>
<name>A0ABD3X977_SINWO</name>
<evidence type="ECO:0000313" key="4">
    <source>
        <dbReference type="Proteomes" id="UP001634394"/>
    </source>
</evidence>
<dbReference type="Pfam" id="PF00640">
    <property type="entry name" value="PID"/>
    <property type="match status" value="1"/>
</dbReference>
<dbReference type="PROSITE" id="PS01179">
    <property type="entry name" value="PID"/>
    <property type="match status" value="1"/>
</dbReference>
<evidence type="ECO:0000313" key="3">
    <source>
        <dbReference type="EMBL" id="KAL3882665.1"/>
    </source>
</evidence>
<dbReference type="EMBL" id="JBJQND010000003">
    <property type="protein sequence ID" value="KAL3882665.1"/>
    <property type="molecule type" value="Genomic_DNA"/>
</dbReference>
<dbReference type="SMART" id="SM00462">
    <property type="entry name" value="PTB"/>
    <property type="match status" value="1"/>
</dbReference>
<accession>A0ABD3X977</accession>
<feature type="domain" description="PID" evidence="2">
    <location>
        <begin position="36"/>
        <end position="164"/>
    </location>
</feature>
<sequence length="304" mass="34336">MDALLRAVRKSPTQGKTKHSKLGEDWSENKEAVTEGVVFYLKYLGSTLLDELPLGESYGEGISTRAVQRIVEMAKSVGKKLQKVCLSVAPKGICVTDMVTKQVVINMSVYRISFCTADKNHDKVFAFIGRNTINETMECYAFLCAKKKIAQAVTWTVFQAFRLANDQWESSQRVKDSKKTLSEKNEENKHQDTIGNDCASSYTGSLLHTSLDDYPQLPKPETSRNPETVPQHRVEWQNFEDDDVSLDDGFSRLAQDRSRRAVPVFSTNLTQEDVDDTVKQYMGGGQRCFEEFSLQKSMEDLLSI</sequence>
<dbReference type="AlphaFoldDB" id="A0ABD3X977"/>
<comment type="caution">
    <text evidence="3">The sequence shown here is derived from an EMBL/GenBank/DDBJ whole genome shotgun (WGS) entry which is preliminary data.</text>
</comment>
<organism evidence="3 4">
    <name type="scientific">Sinanodonta woodiana</name>
    <name type="common">Chinese pond mussel</name>
    <name type="synonym">Anodonta woodiana</name>
    <dbReference type="NCBI Taxonomy" id="1069815"/>
    <lineage>
        <taxon>Eukaryota</taxon>
        <taxon>Metazoa</taxon>
        <taxon>Spiralia</taxon>
        <taxon>Lophotrochozoa</taxon>
        <taxon>Mollusca</taxon>
        <taxon>Bivalvia</taxon>
        <taxon>Autobranchia</taxon>
        <taxon>Heteroconchia</taxon>
        <taxon>Palaeoheterodonta</taxon>
        <taxon>Unionida</taxon>
        <taxon>Unionoidea</taxon>
        <taxon>Unionidae</taxon>
        <taxon>Unioninae</taxon>
        <taxon>Sinanodonta</taxon>
    </lineage>
</organism>
<dbReference type="InterPro" id="IPR011993">
    <property type="entry name" value="PH-like_dom_sf"/>
</dbReference>
<dbReference type="CDD" id="cd13159">
    <property type="entry name" value="PTB_LDLRAP-mammal-like"/>
    <property type="match status" value="1"/>
</dbReference>
<dbReference type="PANTHER" id="PTHR11232:SF74">
    <property type="entry name" value="PTB DOMAIN-CONTAINING ADAPTER PROTEIN CED-6-LIKE PROTEIN"/>
    <property type="match status" value="1"/>
</dbReference>
<dbReference type="PANTHER" id="PTHR11232">
    <property type="entry name" value="PHOSPHOTYROSINE INTERACTION DOMAIN-CONTAINING FAMILY MEMBER"/>
    <property type="match status" value="1"/>
</dbReference>
<reference evidence="3 4" key="1">
    <citation type="submission" date="2024-11" db="EMBL/GenBank/DDBJ databases">
        <title>Chromosome-level genome assembly of the freshwater bivalve Anodonta woodiana.</title>
        <authorList>
            <person name="Chen X."/>
        </authorList>
    </citation>
    <scope>NUCLEOTIDE SEQUENCE [LARGE SCALE GENOMIC DNA]</scope>
    <source>
        <strain evidence="3">MN2024</strain>
        <tissue evidence="3">Gills</tissue>
    </source>
</reference>
<dbReference type="Gene3D" id="2.30.29.30">
    <property type="entry name" value="Pleckstrin-homology domain (PH domain)/Phosphotyrosine-binding domain (PTB)"/>
    <property type="match status" value="1"/>
</dbReference>